<dbReference type="InterPro" id="IPR019183">
    <property type="entry name" value="NAA25_NatB_aux_su"/>
</dbReference>
<dbReference type="Gene3D" id="1.25.40.1040">
    <property type="match status" value="1"/>
</dbReference>
<organism evidence="2 3">
    <name type="scientific">Tegillarca granosa</name>
    <name type="common">Malaysian cockle</name>
    <name type="synonym">Anadara granosa</name>
    <dbReference type="NCBI Taxonomy" id="220873"/>
    <lineage>
        <taxon>Eukaryota</taxon>
        <taxon>Metazoa</taxon>
        <taxon>Spiralia</taxon>
        <taxon>Lophotrochozoa</taxon>
        <taxon>Mollusca</taxon>
        <taxon>Bivalvia</taxon>
        <taxon>Autobranchia</taxon>
        <taxon>Pteriomorphia</taxon>
        <taxon>Arcoida</taxon>
        <taxon>Arcoidea</taxon>
        <taxon>Arcidae</taxon>
        <taxon>Tegillarca</taxon>
    </lineage>
</organism>
<proteinExistence type="inferred from homology"/>
<dbReference type="PANTHER" id="PTHR22767:SF3">
    <property type="entry name" value="N-ALPHA-ACETYLTRANSFERASE 25, NATB AUXILIARY SUBUNIT"/>
    <property type="match status" value="1"/>
</dbReference>
<dbReference type="EMBL" id="JARBDR010000440">
    <property type="protein sequence ID" value="KAJ8312970.1"/>
    <property type="molecule type" value="Genomic_DNA"/>
</dbReference>
<keyword evidence="3" id="KW-1185">Reference proteome</keyword>
<sequence length="906" mass="104893">MASRSHVDVNERRLRPIYDCLDNGNNKKAIQEADKVLKKQKDLQCAKVLKALALLRLGRQDDSSGLLQEIHAQHPTDEATLQAMSICYRELYKLELIADLYENAHKNRPDNEDILSFLFMAYVRLGDYKKQQQTAMLLHKLQPQKNPYYFWAIMSIVMQAHTCKDSKLAKTMFLPLAERMTQKFINDGKVNAEAEVQLYLIVLELLQKWEEALELVLGSLGEKFNSEINFRELKTAELCTKLERWPETNAAYKKLLKNYPDHWDYWQNYISSCLKCAENGVEPVNDSSEPVDVDYNETMAAAFIEECVKSCESGRPLRGPYLARMELLKQMKLKNRTRINLTEPPLKLLQEYFTLFGDKYCCFGDMKLFLDLLDSSEQIEFITYISQTLEFNQLEESSIKYPLDAKQMQRHLTILQLKRYLGMYDKCSVEEKISLAKELLDRYKHGLQFGKTLLKTEVQFSDNYLLLAIYLLLDIWQQSGDSKLVWQAIVQLEKGVENSSSNFRIKFLLMRLYCIMGAYGPCHVLYESMEVKHIMNDTIGHTIFNHIKRLGHFSVACTTYGAMLRFFAVNHKETTEYLIASYKYGSFNKINEFVEFRERLQNSLQYASATVESMLLDLILETTSHPSTEQMVTYMEIDPEKDKTAFSDLSDNRDLDLMECWDPPERCNMKEMQEKSFAEEKMWLKFRNLTLRILAATVKLGQQAGTAGHMNNGVGNGAGKSMPEILYDLLEQLKKHIEDCKEFCSMSQYPLQGPYPTQLSNYLSTEHCHVFVDMIENILYIQSLHEEGLDKIDNEKEERLKDSVPSKLNTGACHRILKPLKTKKSKKKKGGPIPTQPGVFDHYSALLKGLEKATKDLHEAVRDLDPDDSSVEKELWKKVEKSYQQSSREVSELLHNKLQYLATLQL</sequence>
<dbReference type="SUPFAM" id="SSF48452">
    <property type="entry name" value="TPR-like"/>
    <property type="match status" value="1"/>
</dbReference>
<gene>
    <name evidence="2" type="ORF">KUTeg_010343</name>
</gene>
<reference evidence="2 3" key="1">
    <citation type="submission" date="2022-12" db="EMBL/GenBank/DDBJ databases">
        <title>Chromosome-level genome of Tegillarca granosa.</title>
        <authorList>
            <person name="Kim J."/>
        </authorList>
    </citation>
    <scope>NUCLEOTIDE SEQUENCE [LARGE SCALE GENOMIC DNA]</scope>
    <source>
        <strain evidence="2">Teg-2019</strain>
        <tissue evidence="2">Adductor muscle</tissue>
    </source>
</reference>
<accession>A0ABQ9F9L0</accession>
<evidence type="ECO:0000313" key="2">
    <source>
        <dbReference type="EMBL" id="KAJ8312970.1"/>
    </source>
</evidence>
<evidence type="ECO:0008006" key="4">
    <source>
        <dbReference type="Google" id="ProtNLM"/>
    </source>
</evidence>
<dbReference type="Pfam" id="PF09797">
    <property type="entry name" value="NatB_MDM20"/>
    <property type="match status" value="1"/>
</dbReference>
<comment type="caution">
    <text evidence="2">The sequence shown here is derived from an EMBL/GenBank/DDBJ whole genome shotgun (WGS) entry which is preliminary data.</text>
</comment>
<protein>
    <recommendedName>
        <fullName evidence="4">N-terminal acetyltransferase B complex subunit NAA25 homolog</fullName>
    </recommendedName>
</protein>
<dbReference type="InterPro" id="IPR011990">
    <property type="entry name" value="TPR-like_helical_dom_sf"/>
</dbReference>
<dbReference type="Proteomes" id="UP001217089">
    <property type="component" value="Unassembled WGS sequence"/>
</dbReference>
<dbReference type="PANTHER" id="PTHR22767">
    <property type="entry name" value="N-TERMINAL ACETYLTRANSFERASE-RELATED"/>
    <property type="match status" value="1"/>
</dbReference>
<comment type="similarity">
    <text evidence="1">Belongs to the MDM20/NAA25 family.</text>
</comment>
<evidence type="ECO:0000256" key="1">
    <source>
        <dbReference type="ARBA" id="ARBA00006298"/>
    </source>
</evidence>
<evidence type="ECO:0000313" key="3">
    <source>
        <dbReference type="Proteomes" id="UP001217089"/>
    </source>
</evidence>
<name>A0ABQ9F9L0_TEGGR</name>